<gene>
    <name evidence="4" type="ORF">IHE44_0006072</name>
    <name evidence="3" type="ORF">IHE44_013116</name>
</gene>
<dbReference type="EMBL" id="JADDUC020000020">
    <property type="protein sequence ID" value="KAI1232890.1"/>
    <property type="molecule type" value="Genomic_DNA"/>
</dbReference>
<dbReference type="Proteomes" id="UP000618051">
    <property type="component" value="Unassembled WGS sequence"/>
</dbReference>
<feature type="region of interest" description="Disordered" evidence="1">
    <location>
        <begin position="133"/>
        <end position="183"/>
    </location>
</feature>
<proteinExistence type="predicted"/>
<dbReference type="PANTHER" id="PTHR10194">
    <property type="entry name" value="RAS GTPASE-ACTIVATING PROTEINS"/>
    <property type="match status" value="1"/>
</dbReference>
<feature type="domain" description="C2" evidence="2">
    <location>
        <begin position="177"/>
        <end position="328"/>
    </location>
</feature>
<dbReference type="OrthoDB" id="1562946at2759"/>
<dbReference type="Pfam" id="PF00168">
    <property type="entry name" value="C2"/>
    <property type="match status" value="3"/>
</dbReference>
<dbReference type="InterPro" id="IPR008936">
    <property type="entry name" value="Rho_GTPase_activation_prot"/>
</dbReference>
<evidence type="ECO:0000259" key="2">
    <source>
        <dbReference type="PROSITE" id="PS50004"/>
    </source>
</evidence>
<name>A0A835P028_9PASS</name>
<organism evidence="3">
    <name type="scientific">Lamprotornis superbus</name>
    <dbReference type="NCBI Taxonomy" id="245042"/>
    <lineage>
        <taxon>Eukaryota</taxon>
        <taxon>Metazoa</taxon>
        <taxon>Chordata</taxon>
        <taxon>Craniata</taxon>
        <taxon>Vertebrata</taxon>
        <taxon>Euteleostomi</taxon>
        <taxon>Archelosauria</taxon>
        <taxon>Archosauria</taxon>
        <taxon>Dinosauria</taxon>
        <taxon>Saurischia</taxon>
        <taxon>Theropoda</taxon>
        <taxon>Coelurosauria</taxon>
        <taxon>Aves</taxon>
        <taxon>Neognathae</taxon>
        <taxon>Neoaves</taxon>
        <taxon>Telluraves</taxon>
        <taxon>Australaves</taxon>
        <taxon>Passeriformes</taxon>
        <taxon>Sturnidae</taxon>
        <taxon>Lamprotornis</taxon>
    </lineage>
</organism>
<dbReference type="InterPro" id="IPR000008">
    <property type="entry name" value="C2_dom"/>
</dbReference>
<dbReference type="InterPro" id="IPR039360">
    <property type="entry name" value="Ras_GTPase"/>
</dbReference>
<reference evidence="4 5" key="2">
    <citation type="journal article" date="2021" name="J. Hered.">
        <title>Feather Gene Expression Elucidates the Developmental Basis of Plumage Iridescence in African Starlings.</title>
        <authorList>
            <person name="Rubenstein D.R."/>
            <person name="Corvelo A."/>
            <person name="MacManes M.D."/>
            <person name="Maia R."/>
            <person name="Narzisi G."/>
            <person name="Rousaki A."/>
            <person name="Vandenabeele P."/>
            <person name="Shawkey M.D."/>
            <person name="Solomon J."/>
        </authorList>
    </citation>
    <scope>NUCLEOTIDE SEQUENCE [LARGE SCALE GENOMIC DNA]</scope>
    <source>
        <strain evidence="4">SS15</strain>
    </source>
</reference>
<dbReference type="PANTHER" id="PTHR10194:SF3">
    <property type="entry name" value="RASGAP-ACTIVATING-LIKE PROTEIN 1"/>
    <property type="match status" value="1"/>
</dbReference>
<evidence type="ECO:0000313" key="4">
    <source>
        <dbReference type="EMBL" id="KAI1232890.1"/>
    </source>
</evidence>
<accession>A0A835P028</accession>
<dbReference type="SUPFAM" id="SSF48350">
    <property type="entry name" value="GTPase activation domain, GAP"/>
    <property type="match status" value="1"/>
</dbReference>
<evidence type="ECO:0000313" key="3">
    <source>
        <dbReference type="EMBL" id="KAG0132245.1"/>
    </source>
</evidence>
<comment type="caution">
    <text evidence="3">The sequence shown here is derived from an EMBL/GenBank/DDBJ whole genome shotgun (WGS) entry which is preliminary data.</text>
</comment>
<reference evidence="3" key="1">
    <citation type="submission" date="2020-10" db="EMBL/GenBank/DDBJ databases">
        <title>Feather gene expression reveals the developmental basis of iridescence in African starlings.</title>
        <authorList>
            <person name="Rubenstein D.R."/>
        </authorList>
    </citation>
    <scope>NUCLEOTIDE SEQUENCE</scope>
    <source>
        <strain evidence="3">SS15</strain>
        <tissue evidence="3">Liver</tissue>
    </source>
</reference>
<dbReference type="Gene3D" id="2.60.40.150">
    <property type="entry name" value="C2 domain"/>
    <property type="match status" value="1"/>
</dbReference>
<dbReference type="Gene3D" id="1.10.506.10">
    <property type="entry name" value="GTPase Activation - p120gap, domain 1"/>
    <property type="match status" value="1"/>
</dbReference>
<dbReference type="InterPro" id="IPR035892">
    <property type="entry name" value="C2_domain_sf"/>
</dbReference>
<protein>
    <submittedName>
        <fullName evidence="3">RasGAP-activating-like protein 1</fullName>
    </submittedName>
</protein>
<dbReference type="PROSITE" id="PS50004">
    <property type="entry name" value="C2"/>
    <property type="match status" value="1"/>
</dbReference>
<evidence type="ECO:0000256" key="1">
    <source>
        <dbReference type="SAM" id="MobiDB-lite"/>
    </source>
</evidence>
<keyword evidence="5" id="KW-1185">Reference proteome</keyword>
<dbReference type="AlphaFoldDB" id="A0A835P028"/>
<evidence type="ECO:0000313" key="5">
    <source>
        <dbReference type="Proteomes" id="UP000618051"/>
    </source>
</evidence>
<dbReference type="EMBL" id="JADDUC010000008">
    <property type="protein sequence ID" value="KAG0132245.1"/>
    <property type="molecule type" value="Genomic_DNA"/>
</dbReference>
<dbReference type="SUPFAM" id="SSF49562">
    <property type="entry name" value="C2 domain (Calcium/lipid-binding domain, CaLB)"/>
    <property type="match status" value="1"/>
</dbReference>
<sequence length="510" mass="55373">MATVWKSLNPFWGEEITLLLPRGFHYLTIYVLDEVTTGGRVAGPQQCPAVSPHRQDDVIDKVSLSHQQISAELRGEGGTWRWGRTARPILAPGVPTLSPLAGADSWLSLAPVNPAQEVQGKIYLELRVPSGATRRRDGSIPTREWRRKGSPGNEGMISPASPGTRWLPHVPRRAGTKGGRGAAGTMMLGTKPLPTVPLLSAVSSQGLAPRDSSGTSDPFGRVSCCRHTLETAVSQCSVLGVAPGPKGGSGTLRHLVLSATSPCAQQVIKKTQFPHWDEVLEVELPEEELGEAVLSWDWDIAGKNNFLGRVEFSLDTLCQPHQGWFQLLPFPSTTKHHGLLEDTVLPPHHYQPLISSSQPILCLAQAASPKGPALAVLEEVTLGESQQHVPTKLVKILGQGLSVPLLGYLTTCKLARTTDPNTLFCSNSLSTKSTEQFMKVVGLQEVLKLVGLQEVLKLVVNHIFEEKYVELDPSKMELSQGRWAQVDIWEGHRAPGMSLCPLQEGATYCC</sequence>
<reference evidence="4" key="3">
    <citation type="submission" date="2022-01" db="EMBL/GenBank/DDBJ databases">
        <authorList>
            <person name="Rubenstein D.R."/>
        </authorList>
    </citation>
    <scope>NUCLEOTIDE SEQUENCE</scope>
    <source>
        <strain evidence="4">SS15</strain>
        <tissue evidence="4">Liver</tissue>
    </source>
</reference>